<evidence type="ECO:0000313" key="1">
    <source>
        <dbReference type="EMBL" id="MDC7685009.1"/>
    </source>
</evidence>
<dbReference type="InterPro" id="IPR015946">
    <property type="entry name" value="KH_dom-like_a/b"/>
</dbReference>
<organism evidence="1 2">
    <name type="scientific">Asticcacaulis aquaticus</name>
    <dbReference type="NCBI Taxonomy" id="2984212"/>
    <lineage>
        <taxon>Bacteria</taxon>
        <taxon>Pseudomonadati</taxon>
        <taxon>Pseudomonadota</taxon>
        <taxon>Alphaproteobacteria</taxon>
        <taxon>Caulobacterales</taxon>
        <taxon>Caulobacteraceae</taxon>
        <taxon>Asticcacaulis</taxon>
    </lineage>
</organism>
<dbReference type="EMBL" id="JAQQKX010000018">
    <property type="protein sequence ID" value="MDC7685009.1"/>
    <property type="molecule type" value="Genomic_DNA"/>
</dbReference>
<accession>A0ABT5HY85</accession>
<dbReference type="RefSeq" id="WP_272749507.1">
    <property type="nucleotide sequence ID" value="NZ_JAQQKX010000018.1"/>
</dbReference>
<dbReference type="Pfam" id="PF02566">
    <property type="entry name" value="OsmC"/>
    <property type="match status" value="1"/>
</dbReference>
<sequence length="140" mass="15327">MVPFSRRFTETHMAQAHARIGTTNYLTTIESAGRTLIADEPEALGGGNAGFAPYDLLLAALAACTSITLRMYAERKGFALQGLEVDLHHAKDNKRSKITREVRLIGDLSDEARARLAEVVERTPVTLTLKEGADIATRFI</sequence>
<keyword evidence="2" id="KW-1185">Reference proteome</keyword>
<dbReference type="Gene3D" id="3.30.300.20">
    <property type="match status" value="1"/>
</dbReference>
<dbReference type="SUPFAM" id="SSF82784">
    <property type="entry name" value="OsmC-like"/>
    <property type="match status" value="1"/>
</dbReference>
<gene>
    <name evidence="1" type="ORF">PQU92_17120</name>
</gene>
<dbReference type="InterPro" id="IPR036102">
    <property type="entry name" value="OsmC/Ohrsf"/>
</dbReference>
<protein>
    <submittedName>
        <fullName evidence="1">OsmC family protein</fullName>
    </submittedName>
</protein>
<comment type="caution">
    <text evidence="1">The sequence shown here is derived from an EMBL/GenBank/DDBJ whole genome shotgun (WGS) entry which is preliminary data.</text>
</comment>
<name>A0ABT5HY85_9CAUL</name>
<dbReference type="PANTHER" id="PTHR39624:SF2">
    <property type="entry name" value="OSMC-LIKE PROTEIN"/>
    <property type="match status" value="1"/>
</dbReference>
<dbReference type="Proteomes" id="UP001214854">
    <property type="component" value="Unassembled WGS sequence"/>
</dbReference>
<dbReference type="PANTHER" id="PTHR39624">
    <property type="entry name" value="PROTEIN INVOLVED IN RIMO-MEDIATED BETA-METHYLTHIOLATION OF RIBOSOMAL PROTEIN S12 YCAO"/>
    <property type="match status" value="1"/>
</dbReference>
<proteinExistence type="predicted"/>
<dbReference type="InterPro" id="IPR003718">
    <property type="entry name" value="OsmC/Ohr_fam"/>
</dbReference>
<reference evidence="1 2" key="1">
    <citation type="submission" date="2023-01" db="EMBL/GenBank/DDBJ databases">
        <title>Novel species of the genus Asticcacaulis isolated from rivers.</title>
        <authorList>
            <person name="Lu H."/>
        </authorList>
    </citation>
    <scope>NUCLEOTIDE SEQUENCE [LARGE SCALE GENOMIC DNA]</scope>
    <source>
        <strain evidence="1 2">BYS171W</strain>
    </source>
</reference>
<evidence type="ECO:0000313" key="2">
    <source>
        <dbReference type="Proteomes" id="UP001214854"/>
    </source>
</evidence>